<evidence type="ECO:0000313" key="1">
    <source>
        <dbReference type="EMBL" id="SFQ19274.1"/>
    </source>
</evidence>
<keyword evidence="2" id="KW-1185">Reference proteome</keyword>
<evidence type="ECO:0000313" key="2">
    <source>
        <dbReference type="Proteomes" id="UP000183769"/>
    </source>
</evidence>
<sequence>MPSGCDLPERLDKLSAEEARQYLIRFLGRQDLDEHREIYDELATE</sequence>
<dbReference type="AlphaFoldDB" id="A0A1I5WHM5"/>
<proteinExistence type="predicted"/>
<accession>A0A1I5WHM5</accession>
<dbReference type="Proteomes" id="UP000183769">
    <property type="component" value="Unassembled WGS sequence"/>
</dbReference>
<name>A0A1I5WHM5_9EURY</name>
<dbReference type="EMBL" id="FOXI01000031">
    <property type="protein sequence ID" value="SFQ19274.1"/>
    <property type="molecule type" value="Genomic_DNA"/>
</dbReference>
<reference evidence="2" key="1">
    <citation type="submission" date="2016-10" db="EMBL/GenBank/DDBJ databases">
        <authorList>
            <person name="Varghese N."/>
            <person name="Submissions S."/>
        </authorList>
    </citation>
    <scope>NUCLEOTIDE SEQUENCE [LARGE SCALE GENOMIC DNA]</scope>
    <source>
        <strain evidence="2">CGMCC 1.10329</strain>
    </source>
</reference>
<organism evidence="1 2">
    <name type="scientific">Halolamina pelagica</name>
    <dbReference type="NCBI Taxonomy" id="699431"/>
    <lineage>
        <taxon>Archaea</taxon>
        <taxon>Methanobacteriati</taxon>
        <taxon>Methanobacteriota</taxon>
        <taxon>Stenosarchaea group</taxon>
        <taxon>Halobacteria</taxon>
        <taxon>Halobacteriales</taxon>
        <taxon>Haloferacaceae</taxon>
    </lineage>
</organism>
<protein>
    <submittedName>
        <fullName evidence="1">Uncharacterized protein</fullName>
    </submittedName>
</protein>
<gene>
    <name evidence="1" type="ORF">SAMN05216277_1314</name>
</gene>